<feature type="domain" description="HAMP" evidence="14">
    <location>
        <begin position="519"/>
        <end position="573"/>
    </location>
</feature>
<evidence type="ECO:0000256" key="11">
    <source>
        <dbReference type="SAM" id="Phobius"/>
    </source>
</evidence>
<dbReference type="CDD" id="cd12913">
    <property type="entry name" value="PDC1_MCP_like"/>
    <property type="match status" value="1"/>
</dbReference>
<feature type="domain" description="T-SNARE coiled-coil homology" evidence="13">
    <location>
        <begin position="765"/>
        <end position="827"/>
    </location>
</feature>
<evidence type="ECO:0000256" key="7">
    <source>
        <dbReference type="ARBA" id="ARBA00023224"/>
    </source>
</evidence>
<dbReference type="GO" id="GO:0004888">
    <property type="term" value="F:transmembrane signaling receptor activity"/>
    <property type="evidence" value="ECO:0007669"/>
    <property type="project" value="InterPro"/>
</dbReference>
<evidence type="ECO:0000259" key="13">
    <source>
        <dbReference type="PROSITE" id="PS50192"/>
    </source>
</evidence>
<sequence length="850" mass="92778">MNRHSISFRISFWSGLTLVILGGAITAYAVQRMNSMADRQRVHEMNLAHEIIVNAAKELAVNVKASIEVPLDAARTLAQAFGSAARKEYAELTDADYTRLQTRFRNVEVVTELARSAIQPYIAAAANGQMTLADAQKNAVNLIRQMRFDGGNYLWIQDTVKPIPRMIMHPIQPQLDGERMDNPEYNTAMGLSHNFATVLNEICLKDGNGYVRYNWSKPGETAMTPKFSFGRLIPEWGWVLGSGMWLDSMSFYSRADLNSILRVVLENNSHFLATYTAWEQNAFDGLDSQFVNKEGTDASGRFIPYWSRNANGSIKLEPLVDYDKPGAGDYYLLPKQHQVEQVINPYFYPVQGQQLLITSLVAPVIVNNRFRGIAGVDLVLDGFQASVEKAAQRLYNGQAEVMLVANNSTLVASNNPQYSIGKSIDEIHRSSADSAKIRAAVTDGVELTFEADNKVVAVVPIQLGYTKTPWAVEITVPMDLLNTQAEQAISEIHLTATIMIIGSIVAVIFGVALMLWVAIAIARQILKVAATLRSIADGEGDLTRQLDTGSGDELAELAKSFNGFQKRIRDLVAQIAGSSERVAAAAEELSATSIETNGQVRRQQSETEQVATAMNEMTTTVSEVAHHAQNAAHAAMQADDEATAGRDVVARTVRSIQVLSHQIETSKETIDRLSNDSSEIGKILDVIRDIADQTNLLALNAAIEAARAGEQGRGFAVVADEVRTLASRTQASTREIQQMIERLQSGAATAVMAMDEARSQAQESVKMAENTGHSLDTIANSITTIRDMNNQIASATEEQSAVAAEVDRNLTNSTQAINAVAASSSQINNAAIELAQLAAEQQNRVSRFKV</sequence>
<dbReference type="PRINTS" id="PR00260">
    <property type="entry name" value="CHEMTRNSDUCR"/>
</dbReference>
<dbReference type="GO" id="GO:0006935">
    <property type="term" value="P:chemotaxis"/>
    <property type="evidence" value="ECO:0007669"/>
    <property type="project" value="InterPro"/>
</dbReference>
<proteinExistence type="inferred from homology"/>
<evidence type="ECO:0000256" key="9">
    <source>
        <dbReference type="PROSITE-ProRule" id="PRU00284"/>
    </source>
</evidence>
<dbReference type="Gene3D" id="3.30.450.20">
    <property type="entry name" value="PAS domain"/>
    <property type="match status" value="3"/>
</dbReference>
<keyword evidence="3" id="KW-0997">Cell inner membrane</keyword>
<dbReference type="Gene3D" id="1.10.287.950">
    <property type="entry name" value="Methyl-accepting chemotaxis protein"/>
    <property type="match status" value="1"/>
</dbReference>
<comment type="caution">
    <text evidence="15">The sequence shown here is derived from an EMBL/GenBank/DDBJ whole genome shotgun (WGS) entry which is preliminary data.</text>
</comment>
<dbReference type="PANTHER" id="PTHR32089">
    <property type="entry name" value="METHYL-ACCEPTING CHEMOTAXIS PROTEIN MCPB"/>
    <property type="match status" value="1"/>
</dbReference>
<dbReference type="SUPFAM" id="SSF58104">
    <property type="entry name" value="Methyl-accepting chemotaxis protein (MCP) signaling domain"/>
    <property type="match status" value="1"/>
</dbReference>
<dbReference type="Pfam" id="PF00672">
    <property type="entry name" value="HAMP"/>
    <property type="match status" value="1"/>
</dbReference>
<evidence type="ECO:0000256" key="6">
    <source>
        <dbReference type="ARBA" id="ARBA00023136"/>
    </source>
</evidence>
<reference evidence="15 16" key="1">
    <citation type="journal article" date="2020" name="Arch. Microbiol.">
        <title>The genome sequence of the giant phototrophic gammaproteobacterium Thiospirillum jenense gives insight into its physiological properties and phylogenetic relationships.</title>
        <authorList>
            <person name="Imhoff J.F."/>
            <person name="Meyer T.E."/>
            <person name="Kyndt J.A."/>
        </authorList>
    </citation>
    <scope>NUCLEOTIDE SEQUENCE [LARGE SCALE GENOMIC DNA]</scope>
    <source>
        <strain evidence="15 16">DSM 216</strain>
    </source>
</reference>
<dbReference type="SMART" id="SM00304">
    <property type="entry name" value="HAMP"/>
    <property type="match status" value="2"/>
</dbReference>
<dbReference type="InterPro" id="IPR000727">
    <property type="entry name" value="T_SNARE_dom"/>
</dbReference>
<evidence type="ECO:0000313" key="15">
    <source>
        <dbReference type="EMBL" id="MBB1126338.1"/>
    </source>
</evidence>
<keyword evidence="4 11" id="KW-0812">Transmembrane</keyword>
<keyword evidence="16" id="KW-1185">Reference proteome</keyword>
<dbReference type="InterPro" id="IPR004089">
    <property type="entry name" value="MCPsignal_dom"/>
</dbReference>
<dbReference type="SMART" id="SM00283">
    <property type="entry name" value="MA"/>
    <property type="match status" value="1"/>
</dbReference>
<keyword evidence="6 11" id="KW-0472">Membrane</keyword>
<dbReference type="AlphaFoldDB" id="A0A839HGX2"/>
<dbReference type="EMBL" id="JABVCQ010000017">
    <property type="protein sequence ID" value="MBB1126338.1"/>
    <property type="molecule type" value="Genomic_DNA"/>
</dbReference>
<dbReference type="GO" id="GO:0007165">
    <property type="term" value="P:signal transduction"/>
    <property type="evidence" value="ECO:0007669"/>
    <property type="project" value="UniProtKB-KW"/>
</dbReference>
<evidence type="ECO:0000256" key="1">
    <source>
        <dbReference type="ARBA" id="ARBA00004429"/>
    </source>
</evidence>
<evidence type="ECO:0000256" key="2">
    <source>
        <dbReference type="ARBA" id="ARBA00022475"/>
    </source>
</evidence>
<evidence type="ECO:0000259" key="12">
    <source>
        <dbReference type="PROSITE" id="PS50111"/>
    </source>
</evidence>
<dbReference type="CDD" id="cd11386">
    <property type="entry name" value="MCP_signal"/>
    <property type="match status" value="1"/>
</dbReference>
<dbReference type="Proteomes" id="UP000548632">
    <property type="component" value="Unassembled WGS sequence"/>
</dbReference>
<evidence type="ECO:0000256" key="3">
    <source>
        <dbReference type="ARBA" id="ARBA00022519"/>
    </source>
</evidence>
<evidence type="ECO:0000256" key="10">
    <source>
        <dbReference type="SAM" id="Coils"/>
    </source>
</evidence>
<evidence type="ECO:0000256" key="8">
    <source>
        <dbReference type="ARBA" id="ARBA00029447"/>
    </source>
</evidence>
<gene>
    <name evidence="15" type="ORF">HUK38_08840</name>
</gene>
<feature type="coiled-coil region" evidence="10">
    <location>
        <begin position="778"/>
        <end position="805"/>
    </location>
</feature>
<name>A0A839HGX2_9GAMM</name>
<organism evidence="15 16">
    <name type="scientific">Thiospirillum jenense</name>
    <dbReference type="NCBI Taxonomy" id="1653858"/>
    <lineage>
        <taxon>Bacteria</taxon>
        <taxon>Pseudomonadati</taxon>
        <taxon>Pseudomonadota</taxon>
        <taxon>Gammaproteobacteria</taxon>
        <taxon>Chromatiales</taxon>
        <taxon>Chromatiaceae</taxon>
        <taxon>Thiospirillum</taxon>
    </lineage>
</organism>
<dbReference type="InterPro" id="IPR004010">
    <property type="entry name" value="Double_Cache_2"/>
</dbReference>
<dbReference type="Pfam" id="PF00015">
    <property type="entry name" value="MCPsignal"/>
    <property type="match status" value="1"/>
</dbReference>
<dbReference type="InterPro" id="IPR033480">
    <property type="entry name" value="sCache_2"/>
</dbReference>
<comment type="subcellular location">
    <subcellularLocation>
        <location evidence="1">Cell inner membrane</location>
        <topology evidence="1">Multi-pass membrane protein</topology>
    </subcellularLocation>
</comment>
<dbReference type="PROSITE" id="PS50192">
    <property type="entry name" value="T_SNARE"/>
    <property type="match status" value="1"/>
</dbReference>
<evidence type="ECO:0000259" key="14">
    <source>
        <dbReference type="PROSITE" id="PS50885"/>
    </source>
</evidence>
<dbReference type="InterPro" id="IPR003660">
    <property type="entry name" value="HAMP_dom"/>
</dbReference>
<dbReference type="PROSITE" id="PS50111">
    <property type="entry name" value="CHEMOTAXIS_TRANSDUC_2"/>
    <property type="match status" value="1"/>
</dbReference>
<feature type="transmembrane region" description="Helical" evidence="11">
    <location>
        <begin position="498"/>
        <end position="522"/>
    </location>
</feature>
<keyword evidence="7 9" id="KW-0807">Transducer</keyword>
<dbReference type="RefSeq" id="WP_182583968.1">
    <property type="nucleotide sequence ID" value="NZ_JABVCQ010000017.1"/>
</dbReference>
<dbReference type="FunFam" id="1.10.287.950:FF:000001">
    <property type="entry name" value="Methyl-accepting chemotaxis sensory transducer"/>
    <property type="match status" value="1"/>
</dbReference>
<dbReference type="PANTHER" id="PTHR32089:SF119">
    <property type="entry name" value="METHYL-ACCEPTING CHEMOTAXIS PROTEIN CTPL"/>
    <property type="match status" value="1"/>
</dbReference>
<keyword evidence="10" id="KW-0175">Coiled coil</keyword>
<comment type="similarity">
    <text evidence="8">Belongs to the methyl-accepting chemotaxis (MCP) protein family.</text>
</comment>
<dbReference type="InterPro" id="IPR004090">
    <property type="entry name" value="Chemotax_Me-accpt_rcpt"/>
</dbReference>
<evidence type="ECO:0000256" key="5">
    <source>
        <dbReference type="ARBA" id="ARBA00022989"/>
    </source>
</evidence>
<accession>A0A839HGX2</accession>
<dbReference type="CDD" id="cd06225">
    <property type="entry name" value="HAMP"/>
    <property type="match status" value="1"/>
</dbReference>
<keyword evidence="5 11" id="KW-1133">Transmembrane helix</keyword>
<dbReference type="GO" id="GO:0005886">
    <property type="term" value="C:plasma membrane"/>
    <property type="evidence" value="ECO:0007669"/>
    <property type="project" value="UniProtKB-SubCell"/>
</dbReference>
<dbReference type="Pfam" id="PF08269">
    <property type="entry name" value="dCache_2"/>
    <property type="match status" value="1"/>
</dbReference>
<evidence type="ECO:0000313" key="16">
    <source>
        <dbReference type="Proteomes" id="UP000548632"/>
    </source>
</evidence>
<feature type="domain" description="Methyl-accepting transducer" evidence="12">
    <location>
        <begin position="578"/>
        <end position="814"/>
    </location>
</feature>
<dbReference type="PROSITE" id="PS50885">
    <property type="entry name" value="HAMP"/>
    <property type="match status" value="1"/>
</dbReference>
<dbReference type="SMART" id="SM01049">
    <property type="entry name" value="Cache_2"/>
    <property type="match status" value="1"/>
</dbReference>
<protein>
    <submittedName>
        <fullName evidence="15">Cache domain-containing protein</fullName>
    </submittedName>
</protein>
<keyword evidence="2" id="KW-1003">Cell membrane</keyword>
<evidence type="ECO:0000256" key="4">
    <source>
        <dbReference type="ARBA" id="ARBA00022692"/>
    </source>
</evidence>